<dbReference type="Gene3D" id="3.40.50.1100">
    <property type="match status" value="2"/>
</dbReference>
<gene>
    <name evidence="15" type="primary">cysK</name>
    <name evidence="15" type="ORF">L9W73_10530</name>
</gene>
<feature type="modified residue" description="N6-(pyridoxal phosphate)lysine" evidence="12">
    <location>
        <position position="42"/>
    </location>
</feature>
<dbReference type="GO" id="GO:0004124">
    <property type="term" value="F:cysteine synthase activity"/>
    <property type="evidence" value="ECO:0007669"/>
    <property type="project" value="UniProtKB-UniRule"/>
</dbReference>
<dbReference type="RefSeq" id="WP_274674055.1">
    <property type="nucleotide sequence ID" value="NZ_JAKNAP010000033.1"/>
</dbReference>
<keyword evidence="7 13" id="KW-0808">Transferase</keyword>
<dbReference type="NCBIfam" id="NF007989">
    <property type="entry name" value="PRK10717.1"/>
    <property type="match status" value="1"/>
</dbReference>
<reference evidence="15" key="1">
    <citation type="submission" date="2022-02" db="EMBL/GenBank/DDBJ databases">
        <title>Emergence and expansion in Europe of a Vibrio aestuarianus clonal complex pathogenic for oysters.</title>
        <authorList>
            <person name="Mesnil A."/>
            <person name="Travers M.-A."/>
        </authorList>
    </citation>
    <scope>NUCLEOTIDE SEQUENCE</scope>
    <source>
        <strain evidence="15">151-ITT-15-cp-1</strain>
    </source>
</reference>
<comment type="similarity">
    <text evidence="3 13">Belongs to the cysteine synthase/cystathionine beta-synthase family.</text>
</comment>
<comment type="pathway">
    <text evidence="2">Amino-acid biosynthesis; L-cysteine biosynthesis; L-cysteine from L-serine: step 2/2.</text>
</comment>
<evidence type="ECO:0000256" key="9">
    <source>
        <dbReference type="ARBA" id="ARBA00023192"/>
    </source>
</evidence>
<dbReference type="InterPro" id="IPR005859">
    <property type="entry name" value="CysK"/>
</dbReference>
<comment type="caution">
    <text evidence="15">The sequence shown here is derived from an EMBL/GenBank/DDBJ whole genome shotgun (WGS) entry which is preliminary data.</text>
</comment>
<organism evidence="15 16">
    <name type="scientific">Vibrio aestuarianus</name>
    <dbReference type="NCBI Taxonomy" id="28171"/>
    <lineage>
        <taxon>Bacteria</taxon>
        <taxon>Pseudomonadati</taxon>
        <taxon>Pseudomonadota</taxon>
        <taxon>Gammaproteobacteria</taxon>
        <taxon>Vibrionales</taxon>
        <taxon>Vibrionaceae</taxon>
        <taxon>Vibrio</taxon>
    </lineage>
</organism>
<dbReference type="InterPro" id="IPR036052">
    <property type="entry name" value="TrpB-like_PALP_sf"/>
</dbReference>
<evidence type="ECO:0000256" key="13">
    <source>
        <dbReference type="RuleBase" id="RU003985"/>
    </source>
</evidence>
<dbReference type="InterPro" id="IPR001216">
    <property type="entry name" value="P-phosphate_BS"/>
</dbReference>
<evidence type="ECO:0000256" key="1">
    <source>
        <dbReference type="ARBA" id="ARBA00001933"/>
    </source>
</evidence>
<dbReference type="PANTHER" id="PTHR10314">
    <property type="entry name" value="CYSTATHIONINE BETA-SYNTHASE"/>
    <property type="match status" value="1"/>
</dbReference>
<sequence length="322" mass="33992">MSKIYEDNSLTIGNTPLVRLNKVSNGKVLAKIEARNPSFSVKCRIGASMIWEAEKAGTLKPGVELVEPTSGNTGVALAFVAAARGYKLTLTMPESMSLERRKLLKALGANLELTEAAKGMKGAIARAEEIVASNPEKFLLLQQFNNPANPQIHEKTTGPEIWDATDGEIDVFVAGVGTGGTLTGTSRYIKGEKGKAIISVAVEPAESPVIAQAIAGEEIKPAPHKIQGIGAGFIPGNLDLSLIDRVEPVTSDEAIAMARRLMEEEGILAGISSGAAVVAANRLAELPEFAGKTIVTILPSSGERYLSTALFAGIFTEKENQQ</sequence>
<evidence type="ECO:0000256" key="3">
    <source>
        <dbReference type="ARBA" id="ARBA00007103"/>
    </source>
</evidence>
<evidence type="ECO:0000259" key="14">
    <source>
        <dbReference type="Pfam" id="PF00291"/>
    </source>
</evidence>
<dbReference type="FunFam" id="3.40.50.1100:FF:000009">
    <property type="entry name" value="Cysteine synthase"/>
    <property type="match status" value="1"/>
</dbReference>
<dbReference type="NCBIfam" id="TIGR01139">
    <property type="entry name" value="cysK"/>
    <property type="match status" value="1"/>
</dbReference>
<dbReference type="SUPFAM" id="SSF53686">
    <property type="entry name" value="Tryptophan synthase beta subunit-like PLP-dependent enzymes"/>
    <property type="match status" value="1"/>
</dbReference>
<dbReference type="EMBL" id="JAKNAP010000033">
    <property type="protein sequence ID" value="MDE1357739.1"/>
    <property type="molecule type" value="Genomic_DNA"/>
</dbReference>
<dbReference type="InterPro" id="IPR005856">
    <property type="entry name" value="Cys_synth"/>
</dbReference>
<evidence type="ECO:0000256" key="5">
    <source>
        <dbReference type="ARBA" id="ARBA00022533"/>
    </source>
</evidence>
<evidence type="ECO:0000256" key="11">
    <source>
        <dbReference type="PIRSR" id="PIRSR605856-50"/>
    </source>
</evidence>
<dbReference type="PROSITE" id="PS00901">
    <property type="entry name" value="CYS_SYNTHASE"/>
    <property type="match status" value="1"/>
</dbReference>
<dbReference type="Proteomes" id="UP001140973">
    <property type="component" value="Unassembled WGS sequence"/>
</dbReference>
<accession>A0A9X4J3C1</accession>
<feature type="binding site" evidence="11">
    <location>
        <position position="72"/>
    </location>
    <ligand>
        <name>pyridoxal 5'-phosphate</name>
        <dbReference type="ChEBI" id="CHEBI:597326"/>
    </ligand>
</feature>
<comment type="cofactor">
    <cofactor evidence="1 11 13">
        <name>pyridoxal 5'-phosphate</name>
        <dbReference type="ChEBI" id="CHEBI:597326"/>
    </cofactor>
</comment>
<evidence type="ECO:0000256" key="4">
    <source>
        <dbReference type="ARBA" id="ARBA00012681"/>
    </source>
</evidence>
<evidence type="ECO:0000256" key="8">
    <source>
        <dbReference type="ARBA" id="ARBA00022898"/>
    </source>
</evidence>
<feature type="binding site" evidence="11">
    <location>
        <begin position="177"/>
        <end position="181"/>
    </location>
    <ligand>
        <name>pyridoxal 5'-phosphate</name>
        <dbReference type="ChEBI" id="CHEBI:597326"/>
    </ligand>
</feature>
<dbReference type="EC" id="2.5.1.47" evidence="4 13"/>
<evidence type="ECO:0000256" key="6">
    <source>
        <dbReference type="ARBA" id="ARBA00022605"/>
    </source>
</evidence>
<dbReference type="CDD" id="cd01561">
    <property type="entry name" value="CBS_like"/>
    <property type="match status" value="1"/>
</dbReference>
<keyword evidence="6 13" id="KW-0028">Amino-acid biosynthesis</keyword>
<evidence type="ECO:0000313" key="16">
    <source>
        <dbReference type="Proteomes" id="UP001140973"/>
    </source>
</evidence>
<feature type="domain" description="Tryptophan synthase beta chain-like PALP" evidence="14">
    <location>
        <begin position="10"/>
        <end position="299"/>
    </location>
</feature>
<name>A0A9X4J3C1_9VIBR</name>
<evidence type="ECO:0000256" key="7">
    <source>
        <dbReference type="ARBA" id="ARBA00022679"/>
    </source>
</evidence>
<evidence type="ECO:0000256" key="10">
    <source>
        <dbReference type="ARBA" id="ARBA00047931"/>
    </source>
</evidence>
<feature type="binding site" evidence="11">
    <location>
        <position position="272"/>
    </location>
    <ligand>
        <name>pyridoxal 5'-phosphate</name>
        <dbReference type="ChEBI" id="CHEBI:597326"/>
    </ligand>
</feature>
<evidence type="ECO:0000313" key="15">
    <source>
        <dbReference type="EMBL" id="MDE1357739.1"/>
    </source>
</evidence>
<evidence type="ECO:0000256" key="12">
    <source>
        <dbReference type="PIRSR" id="PIRSR605856-51"/>
    </source>
</evidence>
<dbReference type="Pfam" id="PF00291">
    <property type="entry name" value="PALP"/>
    <property type="match status" value="1"/>
</dbReference>
<comment type="catalytic activity">
    <reaction evidence="10 13">
        <text>O-acetyl-L-serine + hydrogen sulfide = L-cysteine + acetate</text>
        <dbReference type="Rhea" id="RHEA:14829"/>
        <dbReference type="ChEBI" id="CHEBI:29919"/>
        <dbReference type="ChEBI" id="CHEBI:30089"/>
        <dbReference type="ChEBI" id="CHEBI:35235"/>
        <dbReference type="ChEBI" id="CHEBI:58340"/>
        <dbReference type="EC" id="2.5.1.47"/>
    </reaction>
</comment>
<keyword evidence="9 13" id="KW-0198">Cysteine biosynthesis</keyword>
<dbReference type="InterPro" id="IPR001926">
    <property type="entry name" value="TrpB-like_PALP"/>
</dbReference>
<protein>
    <recommendedName>
        <fullName evidence="4 13">Cysteine synthase</fullName>
        <ecNumber evidence="4 13">2.5.1.47</ecNumber>
    </recommendedName>
</protein>
<keyword evidence="8 11" id="KW-0663">Pyridoxal phosphate</keyword>
<evidence type="ECO:0000256" key="2">
    <source>
        <dbReference type="ARBA" id="ARBA00004962"/>
    </source>
</evidence>
<dbReference type="GO" id="GO:0006535">
    <property type="term" value="P:cysteine biosynthetic process from serine"/>
    <property type="evidence" value="ECO:0007669"/>
    <property type="project" value="UniProtKB-UniRule"/>
</dbReference>
<dbReference type="AlphaFoldDB" id="A0A9X4J3C1"/>
<dbReference type="InterPro" id="IPR050214">
    <property type="entry name" value="Cys_Synth/Cystath_Beta-Synth"/>
</dbReference>
<proteinExistence type="inferred from homology"/>
<keyword evidence="5" id="KW-0021">Allosteric enzyme</keyword>
<dbReference type="NCBIfam" id="TIGR01136">
    <property type="entry name" value="cysKM"/>
    <property type="match status" value="1"/>
</dbReference>